<evidence type="ECO:0000256" key="8">
    <source>
        <dbReference type="ARBA" id="ARBA00038436"/>
    </source>
</evidence>
<keyword evidence="2 9" id="KW-0813">Transport</keyword>
<dbReference type="InterPro" id="IPR007387">
    <property type="entry name" value="TRAP_DctQ"/>
</dbReference>
<gene>
    <name evidence="11" type="ordered locus">SL003B_1322</name>
</gene>
<evidence type="ECO:0000313" key="11">
    <source>
        <dbReference type="EMBL" id="ADZ69750.1"/>
    </source>
</evidence>
<dbReference type="PANTHER" id="PTHR35011:SF10">
    <property type="entry name" value="TRAP TRANSPORTER SMALL PERMEASE PROTEIN"/>
    <property type="match status" value="1"/>
</dbReference>
<comment type="subcellular location">
    <subcellularLocation>
        <location evidence="1 9">Cell inner membrane</location>
        <topology evidence="1 9">Multi-pass membrane protein</topology>
    </subcellularLocation>
</comment>
<keyword evidence="5 9" id="KW-0812">Transmembrane</keyword>
<comment type="subunit">
    <text evidence="9">The complex comprises the extracytoplasmic solute receptor protein and the two transmembrane proteins.</text>
</comment>
<dbReference type="GO" id="GO:0005886">
    <property type="term" value="C:plasma membrane"/>
    <property type="evidence" value="ECO:0007669"/>
    <property type="project" value="UniProtKB-SubCell"/>
</dbReference>
<evidence type="ECO:0000256" key="1">
    <source>
        <dbReference type="ARBA" id="ARBA00004429"/>
    </source>
</evidence>
<dbReference type="STRING" id="991905.SL003B_1322"/>
<feature type="transmembrane region" description="Helical" evidence="9">
    <location>
        <begin position="91"/>
        <end position="112"/>
    </location>
</feature>
<dbReference type="Proteomes" id="UP000008130">
    <property type="component" value="Chromosome"/>
</dbReference>
<evidence type="ECO:0000313" key="12">
    <source>
        <dbReference type="Proteomes" id="UP000008130"/>
    </source>
</evidence>
<accession>F2J1G8</accession>
<dbReference type="KEGG" id="pgv:SL003B_1322"/>
<dbReference type="InterPro" id="IPR055348">
    <property type="entry name" value="DctQ"/>
</dbReference>
<evidence type="ECO:0000256" key="4">
    <source>
        <dbReference type="ARBA" id="ARBA00022519"/>
    </source>
</evidence>
<evidence type="ECO:0000256" key="6">
    <source>
        <dbReference type="ARBA" id="ARBA00022989"/>
    </source>
</evidence>
<evidence type="ECO:0000256" key="2">
    <source>
        <dbReference type="ARBA" id="ARBA00022448"/>
    </source>
</evidence>
<comment type="function">
    <text evidence="9">Part of the tripartite ATP-independent periplasmic (TRAP) transport system.</text>
</comment>
<keyword evidence="3" id="KW-1003">Cell membrane</keyword>
<dbReference type="HOGENOM" id="CLU_086356_2_3_5"/>
<organism evidence="11 12">
    <name type="scientific">Polymorphum gilvum (strain LMG 25793 / CGMCC 1.9160 / SL003B-26A1)</name>
    <dbReference type="NCBI Taxonomy" id="991905"/>
    <lineage>
        <taxon>Bacteria</taxon>
        <taxon>Pseudomonadati</taxon>
        <taxon>Pseudomonadota</taxon>
        <taxon>Alphaproteobacteria</taxon>
        <taxon>Rhodobacterales</taxon>
        <taxon>Paracoccaceae</taxon>
        <taxon>Polymorphum</taxon>
    </lineage>
</organism>
<feature type="transmembrane region" description="Helical" evidence="9">
    <location>
        <begin position="12"/>
        <end position="38"/>
    </location>
</feature>
<keyword evidence="4 9" id="KW-0997">Cell inner membrane</keyword>
<dbReference type="GO" id="GO:0022857">
    <property type="term" value="F:transmembrane transporter activity"/>
    <property type="evidence" value="ECO:0007669"/>
    <property type="project" value="UniProtKB-UniRule"/>
</dbReference>
<evidence type="ECO:0000256" key="9">
    <source>
        <dbReference type="RuleBase" id="RU369079"/>
    </source>
</evidence>
<name>F2J1G8_POLGS</name>
<dbReference type="RefSeq" id="WP_013652067.1">
    <property type="nucleotide sequence ID" value="NC_015259.1"/>
</dbReference>
<dbReference type="EMBL" id="CP002568">
    <property type="protein sequence ID" value="ADZ69750.1"/>
    <property type="molecule type" value="Genomic_DNA"/>
</dbReference>
<dbReference type="OrthoDB" id="9797534at2"/>
<keyword evidence="7 9" id="KW-0472">Membrane</keyword>
<dbReference type="PANTHER" id="PTHR35011">
    <property type="entry name" value="2,3-DIKETO-L-GULONATE TRAP TRANSPORTER SMALL PERMEASE PROTEIN YIAM"/>
    <property type="match status" value="1"/>
</dbReference>
<proteinExistence type="inferred from homology"/>
<evidence type="ECO:0000256" key="5">
    <source>
        <dbReference type="ARBA" id="ARBA00022692"/>
    </source>
</evidence>
<dbReference type="PATRIC" id="fig|991905.3.peg.1358"/>
<evidence type="ECO:0000256" key="7">
    <source>
        <dbReference type="ARBA" id="ARBA00023136"/>
    </source>
</evidence>
<sequence length="177" mass="19255">MKTLGRGLRRLLDGLYFAGGLIAAVCLVAILAIIVAQMVTRWTGLTFPGATSYAGYAMAAASFFAFAHALNRGAHIRVSVLLTALGPKRRWLELWCFAIGAALSWFFARYAIKAVYWSWKLKDVSQGQDATPLWIPQLAMAAGTVLLAIAMTDHLVRIVFLGEHGIKADTVDQSQGK</sequence>
<dbReference type="AlphaFoldDB" id="F2J1G8"/>
<reference evidence="11 12" key="1">
    <citation type="journal article" date="2011" name="J. Bacteriol.">
        <title>Complete genome sequence of Polymorphum gilvum SL003B-26A1T, a crude oil-degrading bacterium from oil-polluted saline soil.</title>
        <authorList>
            <person name="Li S.G."/>
            <person name="Tang Y.Q."/>
            <person name="Nie Y."/>
            <person name="Cai M."/>
            <person name="Wu X.L."/>
        </authorList>
    </citation>
    <scope>NUCLEOTIDE SEQUENCE [LARGE SCALE GENOMIC DNA]</scope>
    <source>
        <strain evidence="12">LMG 25793 / CGMCC 1.9160 / SL003B-26A1</strain>
    </source>
</reference>
<dbReference type="Pfam" id="PF04290">
    <property type="entry name" value="DctQ"/>
    <property type="match status" value="1"/>
</dbReference>
<comment type="similarity">
    <text evidence="8 9">Belongs to the TRAP transporter small permease family.</text>
</comment>
<protein>
    <recommendedName>
        <fullName evidence="9">TRAP transporter small permease protein</fullName>
    </recommendedName>
</protein>
<keyword evidence="12" id="KW-1185">Reference proteome</keyword>
<dbReference type="GO" id="GO:0015740">
    <property type="term" value="P:C4-dicarboxylate transport"/>
    <property type="evidence" value="ECO:0007669"/>
    <property type="project" value="TreeGrafter"/>
</dbReference>
<evidence type="ECO:0000259" key="10">
    <source>
        <dbReference type="Pfam" id="PF04290"/>
    </source>
</evidence>
<feature type="transmembrane region" description="Helical" evidence="9">
    <location>
        <begin position="132"/>
        <end position="151"/>
    </location>
</feature>
<feature type="domain" description="Tripartite ATP-independent periplasmic transporters DctQ component" evidence="10">
    <location>
        <begin position="30"/>
        <end position="159"/>
    </location>
</feature>
<dbReference type="eggNOG" id="COG3090">
    <property type="taxonomic scope" value="Bacteria"/>
</dbReference>
<feature type="transmembrane region" description="Helical" evidence="9">
    <location>
        <begin position="50"/>
        <end position="70"/>
    </location>
</feature>
<keyword evidence="6 9" id="KW-1133">Transmembrane helix</keyword>
<evidence type="ECO:0000256" key="3">
    <source>
        <dbReference type="ARBA" id="ARBA00022475"/>
    </source>
</evidence>